<gene>
    <name evidence="5" type="ORF">L210DRAFT_3470286</name>
</gene>
<dbReference type="InterPro" id="IPR050577">
    <property type="entry name" value="MAPR/NEUFC/NENF-like"/>
</dbReference>
<keyword evidence="3" id="KW-0472">Membrane</keyword>
<proteinExistence type="inferred from homology"/>
<dbReference type="PANTHER" id="PTHR10281">
    <property type="entry name" value="MEMBRANE-ASSOCIATED PROGESTERONE RECEPTOR COMPONENT-RELATED"/>
    <property type="match status" value="1"/>
</dbReference>
<evidence type="ECO:0000256" key="3">
    <source>
        <dbReference type="SAM" id="Phobius"/>
    </source>
</evidence>
<comment type="similarity">
    <text evidence="1">Belongs to the cytochrome b5 family. MAPR subfamily.</text>
</comment>
<dbReference type="GO" id="GO:0016020">
    <property type="term" value="C:membrane"/>
    <property type="evidence" value="ECO:0007669"/>
    <property type="project" value="TreeGrafter"/>
</dbReference>
<dbReference type="GO" id="GO:0012505">
    <property type="term" value="C:endomembrane system"/>
    <property type="evidence" value="ECO:0007669"/>
    <property type="project" value="TreeGrafter"/>
</dbReference>
<dbReference type="InterPro" id="IPR036400">
    <property type="entry name" value="Cyt_B5-like_heme/steroid_sf"/>
</dbReference>
<keyword evidence="3" id="KW-1133">Transmembrane helix</keyword>
<feature type="region of interest" description="Disordered" evidence="2">
    <location>
        <begin position="244"/>
        <end position="292"/>
    </location>
</feature>
<accession>A0AAD4GL95</accession>
<reference evidence="5" key="1">
    <citation type="submission" date="2019-10" db="EMBL/GenBank/DDBJ databases">
        <authorList>
            <consortium name="DOE Joint Genome Institute"/>
            <person name="Kuo A."/>
            <person name="Miyauchi S."/>
            <person name="Kiss E."/>
            <person name="Drula E."/>
            <person name="Kohler A."/>
            <person name="Sanchez-Garcia M."/>
            <person name="Andreopoulos B."/>
            <person name="Barry K.W."/>
            <person name="Bonito G."/>
            <person name="Buee M."/>
            <person name="Carver A."/>
            <person name="Chen C."/>
            <person name="Cichocki N."/>
            <person name="Clum A."/>
            <person name="Culley D."/>
            <person name="Crous P.W."/>
            <person name="Fauchery L."/>
            <person name="Girlanda M."/>
            <person name="Hayes R."/>
            <person name="Keri Z."/>
            <person name="LaButti K."/>
            <person name="Lipzen A."/>
            <person name="Lombard V."/>
            <person name="Magnuson J."/>
            <person name="Maillard F."/>
            <person name="Morin E."/>
            <person name="Murat C."/>
            <person name="Nolan M."/>
            <person name="Ohm R."/>
            <person name="Pangilinan J."/>
            <person name="Pereira M."/>
            <person name="Perotto S."/>
            <person name="Peter M."/>
            <person name="Riley R."/>
            <person name="Sitrit Y."/>
            <person name="Stielow B."/>
            <person name="Szollosi G."/>
            <person name="Zifcakova L."/>
            <person name="Stursova M."/>
            <person name="Spatafora J.W."/>
            <person name="Tedersoo L."/>
            <person name="Vaario L.-M."/>
            <person name="Yamada A."/>
            <person name="Yan M."/>
            <person name="Wang P."/>
            <person name="Xu J."/>
            <person name="Bruns T."/>
            <person name="Baldrian P."/>
            <person name="Vilgalys R."/>
            <person name="Henrissat B."/>
            <person name="Grigoriev I.V."/>
            <person name="Hibbett D."/>
            <person name="Nagy L.G."/>
            <person name="Martin F.M."/>
        </authorList>
    </citation>
    <scope>NUCLEOTIDE SEQUENCE</scope>
    <source>
        <strain evidence="5">BED1</strain>
    </source>
</reference>
<feature type="domain" description="Cytochrome b5 heme-binding" evidence="4">
    <location>
        <begin position="137"/>
        <end position="240"/>
    </location>
</feature>
<comment type="caution">
    <text evidence="5">The sequence shown here is derived from an EMBL/GenBank/DDBJ whole genome shotgun (WGS) entry which is preliminary data.</text>
</comment>
<dbReference type="Gene3D" id="3.10.120.10">
    <property type="entry name" value="Cytochrome b5-like heme/steroid binding domain"/>
    <property type="match status" value="1"/>
</dbReference>
<evidence type="ECO:0000313" key="6">
    <source>
        <dbReference type="Proteomes" id="UP001194468"/>
    </source>
</evidence>
<name>A0AAD4GL95_BOLED</name>
<dbReference type="AlphaFoldDB" id="A0AAD4GL95"/>
<evidence type="ECO:0000256" key="1">
    <source>
        <dbReference type="ARBA" id="ARBA00038357"/>
    </source>
</evidence>
<evidence type="ECO:0000256" key="2">
    <source>
        <dbReference type="SAM" id="MobiDB-lite"/>
    </source>
</evidence>
<reference evidence="5" key="2">
    <citation type="journal article" date="2020" name="Nat. Commun.">
        <title>Large-scale genome sequencing of mycorrhizal fungi provides insights into the early evolution of symbiotic traits.</title>
        <authorList>
            <person name="Miyauchi S."/>
            <person name="Kiss E."/>
            <person name="Kuo A."/>
            <person name="Drula E."/>
            <person name="Kohler A."/>
            <person name="Sanchez-Garcia M."/>
            <person name="Morin E."/>
            <person name="Andreopoulos B."/>
            <person name="Barry K.W."/>
            <person name="Bonito G."/>
            <person name="Buee M."/>
            <person name="Carver A."/>
            <person name="Chen C."/>
            <person name="Cichocki N."/>
            <person name="Clum A."/>
            <person name="Culley D."/>
            <person name="Crous P.W."/>
            <person name="Fauchery L."/>
            <person name="Girlanda M."/>
            <person name="Hayes R.D."/>
            <person name="Keri Z."/>
            <person name="LaButti K."/>
            <person name="Lipzen A."/>
            <person name="Lombard V."/>
            <person name="Magnuson J."/>
            <person name="Maillard F."/>
            <person name="Murat C."/>
            <person name="Nolan M."/>
            <person name="Ohm R.A."/>
            <person name="Pangilinan J."/>
            <person name="Pereira M.F."/>
            <person name="Perotto S."/>
            <person name="Peter M."/>
            <person name="Pfister S."/>
            <person name="Riley R."/>
            <person name="Sitrit Y."/>
            <person name="Stielow J.B."/>
            <person name="Szollosi G."/>
            <person name="Zifcakova L."/>
            <person name="Stursova M."/>
            <person name="Spatafora J.W."/>
            <person name="Tedersoo L."/>
            <person name="Vaario L.M."/>
            <person name="Yamada A."/>
            <person name="Yan M."/>
            <person name="Wang P."/>
            <person name="Xu J."/>
            <person name="Bruns T."/>
            <person name="Baldrian P."/>
            <person name="Vilgalys R."/>
            <person name="Dunand C."/>
            <person name="Henrissat B."/>
            <person name="Grigoriev I.V."/>
            <person name="Hibbett D."/>
            <person name="Nagy L.G."/>
            <person name="Martin F.M."/>
        </authorList>
    </citation>
    <scope>NUCLEOTIDE SEQUENCE</scope>
    <source>
        <strain evidence="5">BED1</strain>
    </source>
</reference>
<keyword evidence="6" id="KW-1185">Reference proteome</keyword>
<organism evidence="5 6">
    <name type="scientific">Boletus edulis BED1</name>
    <dbReference type="NCBI Taxonomy" id="1328754"/>
    <lineage>
        <taxon>Eukaryota</taxon>
        <taxon>Fungi</taxon>
        <taxon>Dikarya</taxon>
        <taxon>Basidiomycota</taxon>
        <taxon>Agaricomycotina</taxon>
        <taxon>Agaricomycetes</taxon>
        <taxon>Agaricomycetidae</taxon>
        <taxon>Boletales</taxon>
        <taxon>Boletineae</taxon>
        <taxon>Boletaceae</taxon>
        <taxon>Boletoideae</taxon>
        <taxon>Boletus</taxon>
    </lineage>
</organism>
<dbReference type="PANTHER" id="PTHR10281:SF76">
    <property type="entry name" value="CALCUTTA CUP-RELATED"/>
    <property type="match status" value="1"/>
</dbReference>
<dbReference type="SUPFAM" id="SSF55856">
    <property type="entry name" value="Cytochrome b5-like heme/steroid binding domain"/>
    <property type="match status" value="1"/>
</dbReference>
<dbReference type="EMBL" id="WHUW01000002">
    <property type="protein sequence ID" value="KAF8450892.1"/>
    <property type="molecule type" value="Genomic_DNA"/>
</dbReference>
<sequence>MSWIWNPSGNAPKPQPTEEMVPDPGDPNRMVSKKTANQPFLAYHGYKRKKEELHQAWLQRKQEREEKLARGEKVGPEERDPTAEEEVGLLGLLKFIVYLLVIVTLAGKFFTGSFLWEYEGKWARLKSYWPESSGRLFSETFLATFDGTDPSKPIYIAIDGDVFDVSSSRHTYGPGGSYYSMAGIDAARSFATGCFATHRTHDLRGLTDQELKLTFYDKGIENWKRFFADHKAYFKVGRVLHHPIDPQSPIPEHCDPKKEQGAQPKKGSDGSGKPPVQPDDPSTNEEPKHKEL</sequence>
<keyword evidence="3" id="KW-0812">Transmembrane</keyword>
<dbReference type="InterPro" id="IPR001199">
    <property type="entry name" value="Cyt_B5-like_heme/steroid-bd"/>
</dbReference>
<evidence type="ECO:0000259" key="4">
    <source>
        <dbReference type="SMART" id="SM01117"/>
    </source>
</evidence>
<feature type="transmembrane region" description="Helical" evidence="3">
    <location>
        <begin position="95"/>
        <end position="116"/>
    </location>
</feature>
<dbReference type="Pfam" id="PF00173">
    <property type="entry name" value="Cyt-b5"/>
    <property type="match status" value="1"/>
</dbReference>
<protein>
    <submittedName>
        <fullName evidence="5">Cytochrome b5</fullName>
    </submittedName>
</protein>
<dbReference type="Proteomes" id="UP001194468">
    <property type="component" value="Unassembled WGS sequence"/>
</dbReference>
<dbReference type="SMART" id="SM01117">
    <property type="entry name" value="Cyt-b5"/>
    <property type="match status" value="1"/>
</dbReference>
<feature type="region of interest" description="Disordered" evidence="2">
    <location>
        <begin position="1"/>
        <end position="34"/>
    </location>
</feature>
<evidence type="ECO:0000313" key="5">
    <source>
        <dbReference type="EMBL" id="KAF8450892.1"/>
    </source>
</evidence>